<dbReference type="EMBL" id="HBUF01038782">
    <property type="protein sequence ID" value="CAG6617418.1"/>
    <property type="molecule type" value="Transcribed_RNA"/>
</dbReference>
<proteinExistence type="predicted"/>
<accession>A0A8D8M3N0</accession>
<name>A0A8D8M3N0_9HEMI</name>
<evidence type="ECO:0000313" key="1">
    <source>
        <dbReference type="EMBL" id="CAG6617418.1"/>
    </source>
</evidence>
<protein>
    <submittedName>
        <fullName evidence="1">Uncharacterized protein</fullName>
    </submittedName>
</protein>
<dbReference type="AlphaFoldDB" id="A0A8D8M3N0"/>
<organism evidence="1">
    <name type="scientific">Cacopsylla melanoneura</name>
    <dbReference type="NCBI Taxonomy" id="428564"/>
    <lineage>
        <taxon>Eukaryota</taxon>
        <taxon>Metazoa</taxon>
        <taxon>Ecdysozoa</taxon>
        <taxon>Arthropoda</taxon>
        <taxon>Hexapoda</taxon>
        <taxon>Insecta</taxon>
        <taxon>Pterygota</taxon>
        <taxon>Neoptera</taxon>
        <taxon>Paraneoptera</taxon>
        <taxon>Hemiptera</taxon>
        <taxon>Sternorrhyncha</taxon>
        <taxon>Psylloidea</taxon>
        <taxon>Psyllidae</taxon>
        <taxon>Psyllinae</taxon>
        <taxon>Cacopsylla</taxon>
    </lineage>
</organism>
<sequence length="299" mass="34330">MHFTQHHLKVFHQLLSAVGYPGLESLEDEECVKSLFLNIDEKETQDLFVWIVKQFHADLEQYAISQDKLRWLLVKTGLILLEIQCTNFLTGLLPNEEQLKIWKTILAVVYYKKDKDVKPENNSSDHPLSTLETSPKTTKSLNLLPAEYQAEFEEQTKGNYKEYINKMKEKLLKKEQDDRNISNAEGRRSNASLEETIDKVLNFKPTKSTINSSNPKEIDLDIIFEFANNYESLVKPVIGLVLDQATVPSDTVPHLEHFGEFLQEYSSMSQMLEVLGQFAEYRGDLSGSCQDRSAKPIPI</sequence>
<reference evidence="1" key="1">
    <citation type="submission" date="2021-05" db="EMBL/GenBank/DDBJ databases">
        <authorList>
            <person name="Alioto T."/>
            <person name="Alioto T."/>
            <person name="Gomez Garrido J."/>
        </authorList>
    </citation>
    <scope>NUCLEOTIDE SEQUENCE</scope>
</reference>